<dbReference type="Proteomes" id="UP001519460">
    <property type="component" value="Unassembled WGS sequence"/>
</dbReference>
<evidence type="ECO:0000313" key="1">
    <source>
        <dbReference type="EMBL" id="KAK7499255.1"/>
    </source>
</evidence>
<evidence type="ECO:0000313" key="2">
    <source>
        <dbReference type="Proteomes" id="UP001519460"/>
    </source>
</evidence>
<reference evidence="1 2" key="1">
    <citation type="journal article" date="2023" name="Sci. Data">
        <title>Genome assembly of the Korean intertidal mud-creeper Batillaria attramentaria.</title>
        <authorList>
            <person name="Patra A.K."/>
            <person name="Ho P.T."/>
            <person name="Jun S."/>
            <person name="Lee S.J."/>
            <person name="Kim Y."/>
            <person name="Won Y.J."/>
        </authorList>
    </citation>
    <scope>NUCLEOTIDE SEQUENCE [LARGE SCALE GENOMIC DNA]</scope>
    <source>
        <strain evidence="1">Wonlab-2016</strain>
    </source>
</reference>
<organism evidence="1 2">
    <name type="scientific">Batillaria attramentaria</name>
    <dbReference type="NCBI Taxonomy" id="370345"/>
    <lineage>
        <taxon>Eukaryota</taxon>
        <taxon>Metazoa</taxon>
        <taxon>Spiralia</taxon>
        <taxon>Lophotrochozoa</taxon>
        <taxon>Mollusca</taxon>
        <taxon>Gastropoda</taxon>
        <taxon>Caenogastropoda</taxon>
        <taxon>Sorbeoconcha</taxon>
        <taxon>Cerithioidea</taxon>
        <taxon>Batillariidae</taxon>
        <taxon>Batillaria</taxon>
    </lineage>
</organism>
<gene>
    <name evidence="1" type="ORF">BaRGS_00009515</name>
</gene>
<protein>
    <submittedName>
        <fullName evidence="1">Uncharacterized protein</fullName>
    </submittedName>
</protein>
<comment type="caution">
    <text evidence="1">The sequence shown here is derived from an EMBL/GenBank/DDBJ whole genome shotgun (WGS) entry which is preliminary data.</text>
</comment>
<proteinExistence type="predicted"/>
<dbReference type="AlphaFoldDB" id="A0ABD0LIJ7"/>
<dbReference type="EMBL" id="JACVVK020000045">
    <property type="protein sequence ID" value="KAK7499255.1"/>
    <property type="molecule type" value="Genomic_DNA"/>
</dbReference>
<name>A0ABD0LIJ7_9CAEN</name>
<accession>A0ABD0LIJ7</accession>
<sequence>MNPPRTPTQCGDRRFISAAEWVKIAKPCPQRPTEASKCIGIKLSIMPVAPSSRWANIQPVVELSSQHGFYGAFNKREADGDRTEEYYCSRSGEWRERGKGEACTEYSVLLKRRLRRNPFLLA</sequence>
<keyword evidence="2" id="KW-1185">Reference proteome</keyword>